<name>A0A0F8YSY0_9ZZZZ</name>
<reference evidence="1" key="1">
    <citation type="journal article" date="2015" name="Nature">
        <title>Complex archaea that bridge the gap between prokaryotes and eukaryotes.</title>
        <authorList>
            <person name="Spang A."/>
            <person name="Saw J.H."/>
            <person name="Jorgensen S.L."/>
            <person name="Zaremba-Niedzwiedzka K."/>
            <person name="Martijn J."/>
            <person name="Lind A.E."/>
            <person name="van Eijk R."/>
            <person name="Schleper C."/>
            <person name="Guy L."/>
            <person name="Ettema T.J."/>
        </authorList>
    </citation>
    <scope>NUCLEOTIDE SEQUENCE</scope>
</reference>
<sequence>MSIEKIPEKNSEKNLTDGPKKPVLTIAEAMGRAPKLCVDCEKEVRYWDETDDEVIFQCVNATCKRFYTIALDPNKLTFYFSY</sequence>
<dbReference type="EMBL" id="LAZR01055222">
    <property type="protein sequence ID" value="KKK76860.1"/>
    <property type="molecule type" value="Genomic_DNA"/>
</dbReference>
<protein>
    <submittedName>
        <fullName evidence="1">Uncharacterized protein</fullName>
    </submittedName>
</protein>
<dbReference type="AlphaFoldDB" id="A0A0F8YSY0"/>
<comment type="caution">
    <text evidence="1">The sequence shown here is derived from an EMBL/GenBank/DDBJ whole genome shotgun (WGS) entry which is preliminary data.</text>
</comment>
<organism evidence="1">
    <name type="scientific">marine sediment metagenome</name>
    <dbReference type="NCBI Taxonomy" id="412755"/>
    <lineage>
        <taxon>unclassified sequences</taxon>
        <taxon>metagenomes</taxon>
        <taxon>ecological metagenomes</taxon>
    </lineage>
</organism>
<evidence type="ECO:0000313" key="2">
    <source>
        <dbReference type="EMBL" id="KKN40111.1"/>
    </source>
</evidence>
<gene>
    <name evidence="2" type="ORF">LCGC14_0736490</name>
    <name evidence="1" type="ORF">LCGC14_2859390</name>
</gene>
<dbReference type="EMBL" id="LAZR01001723">
    <property type="protein sequence ID" value="KKN40111.1"/>
    <property type="molecule type" value="Genomic_DNA"/>
</dbReference>
<accession>A0A0F8YSY0</accession>
<evidence type="ECO:0000313" key="1">
    <source>
        <dbReference type="EMBL" id="KKK76860.1"/>
    </source>
</evidence>
<proteinExistence type="predicted"/>